<organism evidence="2 3">
    <name type="scientific">Hanstruepera neustonica</name>
    <dbReference type="NCBI Taxonomy" id="1445657"/>
    <lineage>
        <taxon>Bacteria</taxon>
        <taxon>Pseudomonadati</taxon>
        <taxon>Bacteroidota</taxon>
        <taxon>Flavobacteriia</taxon>
        <taxon>Flavobacteriales</taxon>
        <taxon>Flavobacteriaceae</taxon>
        <taxon>Hanstruepera</taxon>
    </lineage>
</organism>
<dbReference type="Pfam" id="PF13174">
    <property type="entry name" value="TPR_6"/>
    <property type="match status" value="1"/>
</dbReference>
<sequence length="238" mass="27848">MNKEELIAKYIRNELNESENNAIQELLDSDPDFKEQFEFEVSVQSAIHNNEYNKQKQFFKDIENKNNTENKTKPKLWYYMAASIILLVSIGFYWKQYSSSPETLFADYYTTASNTSHPIIRNQNDTDELTKAFIAYENEAYDQAQILFNNLYKTSNNSELLFYEGICYLEMNKTQGAIETFNKHQTFQDKLAGKSQWYLALAYLKSDEKSKAKNLLEEISSSTSNYNYDKAKDLLSKL</sequence>
<keyword evidence="1" id="KW-0812">Transmembrane</keyword>
<comment type="caution">
    <text evidence="2">The sequence shown here is derived from an EMBL/GenBank/DDBJ whole genome shotgun (WGS) entry which is preliminary data.</text>
</comment>
<feature type="transmembrane region" description="Helical" evidence="1">
    <location>
        <begin position="76"/>
        <end position="94"/>
    </location>
</feature>
<reference evidence="2 3" key="1">
    <citation type="submission" date="2018-01" db="EMBL/GenBank/DDBJ databases">
        <title>The draft genome of Hanstruepera neustonica JCM19743.</title>
        <authorList>
            <person name="He R.-H."/>
            <person name="Du Z.-J."/>
        </authorList>
    </citation>
    <scope>NUCLEOTIDE SEQUENCE [LARGE SCALE GENOMIC DNA]</scope>
    <source>
        <strain evidence="2 3">JCM19743</strain>
    </source>
</reference>
<dbReference type="SUPFAM" id="SSF48452">
    <property type="entry name" value="TPR-like"/>
    <property type="match status" value="1"/>
</dbReference>
<evidence type="ECO:0000313" key="2">
    <source>
        <dbReference type="EMBL" id="PNQ72787.1"/>
    </source>
</evidence>
<dbReference type="InterPro" id="IPR011990">
    <property type="entry name" value="TPR-like_helical_dom_sf"/>
</dbReference>
<dbReference type="Proteomes" id="UP000236641">
    <property type="component" value="Unassembled WGS sequence"/>
</dbReference>
<dbReference type="InterPro" id="IPR019734">
    <property type="entry name" value="TPR_rpt"/>
</dbReference>
<protein>
    <recommendedName>
        <fullName evidence="4">Tetratricopeptide repeat protein</fullName>
    </recommendedName>
</protein>
<dbReference type="RefSeq" id="WP_103052314.1">
    <property type="nucleotide sequence ID" value="NZ_POWF01000006.1"/>
</dbReference>
<evidence type="ECO:0008006" key="4">
    <source>
        <dbReference type="Google" id="ProtNLM"/>
    </source>
</evidence>
<dbReference type="AlphaFoldDB" id="A0A2K1DXQ3"/>
<gene>
    <name evidence="2" type="ORF">C1T31_09760</name>
</gene>
<evidence type="ECO:0000256" key="1">
    <source>
        <dbReference type="SAM" id="Phobius"/>
    </source>
</evidence>
<keyword evidence="1" id="KW-0472">Membrane</keyword>
<evidence type="ECO:0000313" key="3">
    <source>
        <dbReference type="Proteomes" id="UP000236641"/>
    </source>
</evidence>
<name>A0A2K1DXQ3_9FLAO</name>
<proteinExistence type="predicted"/>
<keyword evidence="3" id="KW-1185">Reference proteome</keyword>
<dbReference type="EMBL" id="POWF01000006">
    <property type="protein sequence ID" value="PNQ72787.1"/>
    <property type="molecule type" value="Genomic_DNA"/>
</dbReference>
<dbReference type="Gene3D" id="1.25.40.10">
    <property type="entry name" value="Tetratricopeptide repeat domain"/>
    <property type="match status" value="1"/>
</dbReference>
<accession>A0A2K1DXQ3</accession>
<dbReference type="OrthoDB" id="979271at2"/>
<keyword evidence="1" id="KW-1133">Transmembrane helix</keyword>